<keyword evidence="2" id="KW-0326">Glycosidase</keyword>
<evidence type="ECO:0000313" key="7">
    <source>
        <dbReference type="EMBL" id="RYP85655.1"/>
    </source>
</evidence>
<evidence type="ECO:0000256" key="5">
    <source>
        <dbReference type="SAM" id="SignalP"/>
    </source>
</evidence>
<comment type="caution">
    <text evidence="7">The sequence shown here is derived from an EMBL/GenBank/DDBJ whole genome shotgun (WGS) entry which is preliminary data.</text>
</comment>
<keyword evidence="2" id="KW-0378">Hydrolase</keyword>
<protein>
    <recommendedName>
        <fullName evidence="6">Fibronectin type-III domain-containing protein</fullName>
    </recommendedName>
</protein>
<evidence type="ECO:0000256" key="1">
    <source>
        <dbReference type="ARBA" id="ARBA00022729"/>
    </source>
</evidence>
<feature type="signal peptide" evidence="5">
    <location>
        <begin position="1"/>
        <end position="34"/>
    </location>
</feature>
<dbReference type="GO" id="GO:0000272">
    <property type="term" value="P:polysaccharide catabolic process"/>
    <property type="evidence" value="ECO:0007669"/>
    <property type="project" value="UniProtKB-KW"/>
</dbReference>
<reference evidence="7 8" key="1">
    <citation type="submission" date="2019-01" db="EMBL/GenBank/DDBJ databases">
        <title>Nocardioides guangzhouensis sp. nov., an actinobacterium isolated from soil.</title>
        <authorList>
            <person name="Fu Y."/>
            <person name="Cai Y."/>
            <person name="Lin Z."/>
            <person name="Chen P."/>
        </authorList>
    </citation>
    <scope>NUCLEOTIDE SEQUENCE [LARGE SCALE GENOMIC DNA]</scope>
    <source>
        <strain evidence="7 8">130</strain>
    </source>
</reference>
<proteinExistence type="predicted"/>
<keyword evidence="8" id="KW-1185">Reference proteome</keyword>
<dbReference type="InterPro" id="IPR003961">
    <property type="entry name" value="FN3_dom"/>
</dbReference>
<dbReference type="Gene3D" id="2.60.40.10">
    <property type="entry name" value="Immunoglobulins"/>
    <property type="match status" value="9"/>
</dbReference>
<dbReference type="InterPro" id="IPR013783">
    <property type="entry name" value="Ig-like_fold"/>
</dbReference>
<dbReference type="Pfam" id="PF13205">
    <property type="entry name" value="Big_5"/>
    <property type="match status" value="1"/>
</dbReference>
<dbReference type="InterPro" id="IPR014755">
    <property type="entry name" value="Cu-Rt/internalin_Ig-like"/>
</dbReference>
<gene>
    <name evidence="7" type="ORF">EKO23_11665</name>
</gene>
<evidence type="ECO:0000256" key="2">
    <source>
        <dbReference type="ARBA" id="ARBA00023295"/>
    </source>
</evidence>
<feature type="region of interest" description="Disordered" evidence="4">
    <location>
        <begin position="767"/>
        <end position="796"/>
    </location>
</feature>
<feature type="region of interest" description="Disordered" evidence="4">
    <location>
        <begin position="33"/>
        <end position="53"/>
    </location>
</feature>
<dbReference type="AlphaFoldDB" id="A0A4Q4ZDE3"/>
<accession>A0A4Q4ZDE3</accession>
<feature type="chain" id="PRO_5021015788" description="Fibronectin type-III domain-containing protein" evidence="5">
    <location>
        <begin position="35"/>
        <end position="1184"/>
    </location>
</feature>
<dbReference type="RefSeq" id="WP_134717417.1">
    <property type="nucleotide sequence ID" value="NZ_SDKM01000015.1"/>
</dbReference>
<keyword evidence="3" id="KW-0624">Polysaccharide degradation</keyword>
<evidence type="ECO:0000313" key="8">
    <source>
        <dbReference type="Proteomes" id="UP000295198"/>
    </source>
</evidence>
<organism evidence="7 8">
    <name type="scientific">Nocardioides guangzhouensis</name>
    <dbReference type="NCBI Taxonomy" id="2497878"/>
    <lineage>
        <taxon>Bacteria</taxon>
        <taxon>Bacillati</taxon>
        <taxon>Actinomycetota</taxon>
        <taxon>Actinomycetes</taxon>
        <taxon>Propionibacteriales</taxon>
        <taxon>Nocardioidaceae</taxon>
        <taxon>Nocardioides</taxon>
    </lineage>
</organism>
<dbReference type="InterPro" id="IPR032812">
    <property type="entry name" value="SbsA_Ig"/>
</dbReference>
<dbReference type="SUPFAM" id="SSF49265">
    <property type="entry name" value="Fibronectin type III"/>
    <property type="match status" value="2"/>
</dbReference>
<feature type="domain" description="Fibronectin type-III" evidence="6">
    <location>
        <begin position="35"/>
        <end position="128"/>
    </location>
</feature>
<keyword evidence="3" id="KW-0119">Carbohydrate metabolism</keyword>
<dbReference type="GO" id="GO:0016798">
    <property type="term" value="F:hydrolase activity, acting on glycosyl bonds"/>
    <property type="evidence" value="ECO:0007669"/>
    <property type="project" value="UniProtKB-KW"/>
</dbReference>
<dbReference type="PROSITE" id="PS50853">
    <property type="entry name" value="FN3"/>
    <property type="match status" value="1"/>
</dbReference>
<sequence>MFSNLSRRLGGGSALIGLVLATVAVTVPAGAAQAAPSNLSPGGEVSSNTPTLSWSRPSGAVKFEVQVDNDDSFASPGYSVTTVNTRAVPTTLLGTGDQYLRVRAFSSSGAASSWSSTSFTISGFAAPTPISPVAGDTLEQPQDPPLLTWDGIQGATEYTVQVDKEGDWIGSFEYKTQTTSVVVKDPLEAALSTGTTYHWRVKAKKGTGVESSWSDEATFTVMPLDQVGIVSPDDSPDNEIEDVVLDWNPVPGAQYYELRVATNDDFTNIVETRTKIYGTRYSPPVTYKNNQYFWQVRAIDLSGNPTDWSQVRANFSRVWPDTPQALYPADPGLETITGDPYFQWSPVQHASQYELQVGSDANFSPDTYETCMVAGTTYTPYAGVVPESGSAFFSFRQDEDCLPMPGGITYWRVRPVDRPQSGTPAWILGLFSETQSFRYNSAAGLTFSPINGATVAYPTLSWDQIQGAVSYEVRILDRFGTVVVNKATTSATSYTPVNAKMDPAKGPFHWFLTGLDARKNPMTLSFENTFNLGGTPPASGQPALTPLSGRAVDGAYALPPDLSWEPMPGAEYYMLFAGPAGTGTRFSPVGGDALEKKLYFPHVTDTWSWFLAPGSYDWRVQAYSAANEIIGVSPLATMTISPIASAQNTRLAIDGLTLDSGTTCSARIGQTPDICSDAPTTPVFDWSPVPGASLYMLYVSEDANFTNLVEPLSAVPATTNTRWAPTLSSLRAALPESQAGDAYYWFVRPCRSIQTCAASPVSQVGKATNKFRKRSPGVASKSPGVPTQPAPTSVPEVSSAEITFSWDDYFDTNQSTTWSATGEKSPQAAMQYRIQVSKTPTFSMTASQNLDDILVDQTTYTAFTKMYPEGQLYWRVQAIDAEGNGLSWSDVRTFVKASPAVTLRSPVNGSVGAGSRAFEWEPQAFAGSYQIEVAKNDDKNFSSVNRLFLVTGVKQTAYSWNLPIPPSAKAYWWRVRRVDPSGNLAQWSSPRSFLSQGASPSLLAPADDSFQPSNGPLFSWTDVPGASSYTLEYRRGTSTTTVTTAATAYAPNLALRDSTYSWRVTAKDSNKNVLGVSSWRQFTVDGTRPFVSAYSPRTSMTRGQNLTATFSEPVRGVSGTTVRLYLGRTKVRARVTYSSSKQRATLNPSSYLKRGKTYTMKVSGAIKDAKGNLVVAKTWKVRVK</sequence>
<keyword evidence="1 5" id="KW-0732">Signal</keyword>
<dbReference type="EMBL" id="SDKM01000015">
    <property type="protein sequence ID" value="RYP85655.1"/>
    <property type="molecule type" value="Genomic_DNA"/>
</dbReference>
<evidence type="ECO:0000256" key="4">
    <source>
        <dbReference type="SAM" id="MobiDB-lite"/>
    </source>
</evidence>
<dbReference type="Proteomes" id="UP000295198">
    <property type="component" value="Unassembled WGS sequence"/>
</dbReference>
<dbReference type="Gene3D" id="2.60.40.1220">
    <property type="match status" value="1"/>
</dbReference>
<feature type="compositionally biased region" description="Polar residues" evidence="4">
    <location>
        <begin position="37"/>
        <end position="53"/>
    </location>
</feature>
<dbReference type="InterPro" id="IPR036116">
    <property type="entry name" value="FN3_sf"/>
</dbReference>
<name>A0A4Q4ZDE3_9ACTN</name>
<evidence type="ECO:0000256" key="3">
    <source>
        <dbReference type="ARBA" id="ARBA00023326"/>
    </source>
</evidence>
<dbReference type="OrthoDB" id="5485729at2"/>
<evidence type="ECO:0000259" key="6">
    <source>
        <dbReference type="PROSITE" id="PS50853"/>
    </source>
</evidence>